<gene>
    <name evidence="3" type="ordered locus">Xcel_1554</name>
</gene>
<accession>D1BS92</accession>
<dbReference type="EMBL" id="CP001821">
    <property type="protein sequence ID" value="ACZ30584.1"/>
    <property type="molecule type" value="Genomic_DNA"/>
</dbReference>
<name>D1BS92_XYLCX</name>
<reference evidence="4" key="1">
    <citation type="submission" date="2009-11" db="EMBL/GenBank/DDBJ databases">
        <title>The complete chromosome of Xylanimonas cellulosilytica DSM 15894.</title>
        <authorList>
            <consortium name="US DOE Joint Genome Institute (JGI-PGF)"/>
            <person name="Lucas S."/>
            <person name="Copeland A."/>
            <person name="Lapidus A."/>
            <person name="Glavina del Rio T."/>
            <person name="Dalin E."/>
            <person name="Tice H."/>
            <person name="Bruce D."/>
            <person name="Goodwin L."/>
            <person name="Pitluck S."/>
            <person name="Kyrpides N."/>
            <person name="Mavromatis K."/>
            <person name="Ivanova N."/>
            <person name="Mikhailova N."/>
            <person name="Foster B."/>
            <person name="Clum A."/>
            <person name="Brettin T."/>
            <person name="Detter J.C."/>
            <person name="Han C."/>
            <person name="Larimer F."/>
            <person name="Land M."/>
            <person name="Hauser L."/>
            <person name="Markowitz V."/>
            <person name="Cheng J.F."/>
            <person name="Hugenholtz P."/>
            <person name="Woyke T."/>
            <person name="Wu D."/>
            <person name="Gehrich-Schroeter G."/>
            <person name="Schneider S."/>
            <person name="Pukall S.R."/>
            <person name="Klenk H.P."/>
            <person name="Eisen J.A."/>
        </authorList>
    </citation>
    <scope>NUCLEOTIDE SEQUENCE [LARGE SCALE GENOMIC DNA]</scope>
    <source>
        <strain evidence="4">DSM 15894 / CECT 5975 / LMG 20990 / XIL07</strain>
    </source>
</reference>
<feature type="domain" description="Glucose-6-phosphate dehydrogenase assembly protein OpcA N-terminal" evidence="1">
    <location>
        <begin position="51"/>
        <end position="160"/>
    </location>
</feature>
<feature type="domain" description="Glucose-6-phosphate dehydrogenase assembly protein OpcA C-terminal" evidence="2">
    <location>
        <begin position="167"/>
        <end position="297"/>
    </location>
</feature>
<dbReference type="NCBIfam" id="TIGR00534">
    <property type="entry name" value="OpcA"/>
    <property type="match status" value="1"/>
</dbReference>
<dbReference type="InterPro" id="IPR046801">
    <property type="entry name" value="OpcA_G6PD_N"/>
</dbReference>
<dbReference type="Pfam" id="PF10128">
    <property type="entry name" value="OpcA_G6PD_assem"/>
    <property type="match status" value="1"/>
</dbReference>
<keyword evidence="4" id="KW-1185">Reference proteome</keyword>
<dbReference type="AlphaFoldDB" id="D1BS92"/>
<dbReference type="OrthoDB" id="128564at2"/>
<evidence type="ECO:0000259" key="1">
    <source>
        <dbReference type="Pfam" id="PF10128"/>
    </source>
</evidence>
<dbReference type="eggNOG" id="COG3429">
    <property type="taxonomic scope" value="Bacteria"/>
</dbReference>
<dbReference type="InterPro" id="IPR004555">
    <property type="entry name" value="G6PDH_assembly_OpcA"/>
</dbReference>
<dbReference type="InterPro" id="IPR046802">
    <property type="entry name" value="OpcA_G6PD_C"/>
</dbReference>
<reference evidence="3 4" key="2">
    <citation type="journal article" date="2010" name="Stand. Genomic Sci.">
        <title>Complete genome sequence of Xylanimonas cellulosilytica type strain (XIL07).</title>
        <authorList>
            <person name="Foster B."/>
            <person name="Pukall R."/>
            <person name="Abt B."/>
            <person name="Nolan M."/>
            <person name="Glavina Del Rio T."/>
            <person name="Chen F."/>
            <person name="Lucas S."/>
            <person name="Tice H."/>
            <person name="Pitluck S."/>
            <person name="Cheng J.-F."/>
            <person name="Chertkov O."/>
            <person name="Brettin T."/>
            <person name="Han C."/>
            <person name="Detter J.C."/>
            <person name="Bruce D."/>
            <person name="Goodwin L."/>
            <person name="Ivanova N."/>
            <person name="Mavromatis K."/>
            <person name="Pati A."/>
            <person name="Mikhailova N."/>
            <person name="Chen A."/>
            <person name="Palaniappan K."/>
            <person name="Land M."/>
            <person name="Hauser L."/>
            <person name="Chang Y.-J."/>
            <person name="Jeffries C.D."/>
            <person name="Chain P."/>
            <person name="Rohde M."/>
            <person name="Goeker M."/>
            <person name="Bristow J."/>
            <person name="Eisen J.A."/>
            <person name="Markowitz V."/>
            <person name="Hugenholtz P."/>
            <person name="Kyrpides N.C."/>
            <person name="Klenk H.-P."/>
            <person name="Lapidus A."/>
        </authorList>
    </citation>
    <scope>NUCLEOTIDE SEQUENCE [LARGE SCALE GENOMIC DNA]</scope>
    <source>
        <strain evidence="4">DSM 15894 / CECT 5975 / LMG 20990 / XIL07</strain>
    </source>
</reference>
<dbReference type="Pfam" id="PF20171">
    <property type="entry name" value="OpcA_G6PD_C"/>
    <property type="match status" value="1"/>
</dbReference>
<dbReference type="RefSeq" id="WP_012878326.1">
    <property type="nucleotide sequence ID" value="NC_013530.1"/>
</dbReference>
<dbReference type="HOGENOM" id="CLU_046988_1_0_11"/>
<evidence type="ECO:0000259" key="2">
    <source>
        <dbReference type="Pfam" id="PF20171"/>
    </source>
</evidence>
<dbReference type="PANTHER" id="PTHR38658:SF1">
    <property type="entry name" value="OXPP CYCLE PROTEIN OPCA-RELATED"/>
    <property type="match status" value="1"/>
</dbReference>
<dbReference type="STRING" id="446471.Xcel_1554"/>
<organism evidence="3 4">
    <name type="scientific">Xylanimonas cellulosilytica (strain DSM 15894 / JCM 12276 / CECT 5975 / KCTC 9989 / LMG 20990 / NBRC 107835 / XIL07)</name>
    <dbReference type="NCBI Taxonomy" id="446471"/>
    <lineage>
        <taxon>Bacteria</taxon>
        <taxon>Bacillati</taxon>
        <taxon>Actinomycetota</taxon>
        <taxon>Actinomycetes</taxon>
        <taxon>Micrococcales</taxon>
        <taxon>Promicromonosporaceae</taxon>
        <taxon>Xylanimonas</taxon>
    </lineage>
</organism>
<protein>
    <submittedName>
        <fullName evidence="3">Glucose-6-P dehydrogenase subunit-like protein</fullName>
    </submittedName>
</protein>
<dbReference type="Proteomes" id="UP000002255">
    <property type="component" value="Chromosome"/>
</dbReference>
<evidence type="ECO:0000313" key="3">
    <source>
        <dbReference type="EMBL" id="ACZ30584.1"/>
    </source>
</evidence>
<proteinExistence type="predicted"/>
<dbReference type="KEGG" id="xce:Xcel_1554"/>
<evidence type="ECO:0000313" key="4">
    <source>
        <dbReference type="Proteomes" id="UP000002255"/>
    </source>
</evidence>
<sequence>MIIDMPETTTTAVDKRLVRLRDEGGAVALGRVLTLVVIADEADVEIAVEAANDASREHPCRVLVLASAGPVDAAPRLDAQIRVGGDAGASEVVILRATGPLQDQPDAVVMPLLLPDAPIVVWWPREAPQAPSAHPIGRMAQRRITDSVMSGEPEAMIRSLGAHYADGDTDLAWARVTLWRGLLAAAVERPPFEPVTGVVIEGEKGHTSLDLLAGWLRARLRCPTTIAHQPGTTAITRVVLQRKSGDILLDRPDGRFVTISQAGAPDRRIALPIRKLSEALIEELRRLDPDEVYEEALVNGLPAVDAESAEAAA</sequence>
<dbReference type="PANTHER" id="PTHR38658">
    <property type="entry name" value="OXPP CYCLE PROTEIN OPCA-RELATED"/>
    <property type="match status" value="1"/>
</dbReference>